<name>A0A6G8AYH0_9LACO</name>
<reference evidence="1 2" key="1">
    <citation type="submission" date="2020-03" db="EMBL/GenBank/DDBJ databases">
        <title>Weissella sp. nov., isolated from Cybister lewisianus.</title>
        <authorList>
            <person name="Hyun D.-W."/>
            <person name="Bae J.-W."/>
        </authorList>
    </citation>
    <scope>NUCLEOTIDE SEQUENCE [LARGE SCALE GENOMIC DNA]</scope>
    <source>
        <strain evidence="1 2">HDW19</strain>
    </source>
</reference>
<keyword evidence="2" id="KW-1185">Reference proteome</keyword>
<sequence>MIDWYALEEEHKKISFEYQGETIVGIVSAFFDGEDDEPEERDLPWFALEGFKIAKGYGIDKVSNVKILD</sequence>
<proteinExistence type="predicted"/>
<dbReference type="EMBL" id="CP049888">
    <property type="protein sequence ID" value="QIL50104.1"/>
    <property type="molecule type" value="Genomic_DNA"/>
</dbReference>
<gene>
    <name evidence="1" type="ORF">G7084_01465</name>
</gene>
<evidence type="ECO:0000313" key="2">
    <source>
        <dbReference type="Proteomes" id="UP000500741"/>
    </source>
</evidence>
<dbReference type="Proteomes" id="UP000500741">
    <property type="component" value="Chromosome"/>
</dbReference>
<dbReference type="KEGG" id="wco:G7084_01465"/>
<evidence type="ECO:0000313" key="1">
    <source>
        <dbReference type="EMBL" id="QIL50104.1"/>
    </source>
</evidence>
<protein>
    <submittedName>
        <fullName evidence="1">Uncharacterized protein</fullName>
    </submittedName>
</protein>
<dbReference type="AlphaFoldDB" id="A0A6G8AYH0"/>
<dbReference type="RefSeq" id="WP_166009380.1">
    <property type="nucleotide sequence ID" value="NZ_CP049888.1"/>
</dbReference>
<organism evidence="1 2">
    <name type="scientific">Weissella coleopterorum</name>
    <dbReference type="NCBI Taxonomy" id="2714949"/>
    <lineage>
        <taxon>Bacteria</taxon>
        <taxon>Bacillati</taxon>
        <taxon>Bacillota</taxon>
        <taxon>Bacilli</taxon>
        <taxon>Lactobacillales</taxon>
        <taxon>Lactobacillaceae</taxon>
        <taxon>Weissella</taxon>
    </lineage>
</organism>
<accession>A0A6G8AYH0</accession>